<dbReference type="Gene3D" id="3.20.20.100">
    <property type="entry name" value="NADP-dependent oxidoreductase domain"/>
    <property type="match status" value="1"/>
</dbReference>
<evidence type="ECO:0000313" key="4">
    <source>
        <dbReference type="Proteomes" id="UP000004302"/>
    </source>
</evidence>
<dbReference type="PANTHER" id="PTHR43364:SF4">
    <property type="entry name" value="NAD(P)-LINKED OXIDOREDUCTASE SUPERFAMILY PROTEIN"/>
    <property type="match status" value="1"/>
</dbReference>
<name>E3ZNK6_LISSE</name>
<dbReference type="Pfam" id="PF00248">
    <property type="entry name" value="Aldo_ket_red"/>
    <property type="match status" value="1"/>
</dbReference>
<feature type="domain" description="NADP-dependent oxidoreductase" evidence="2">
    <location>
        <begin position="37"/>
        <end position="318"/>
    </location>
</feature>
<dbReference type="CDD" id="cd19082">
    <property type="entry name" value="AKR_AKR10A1_2"/>
    <property type="match status" value="1"/>
</dbReference>
<evidence type="ECO:0000313" key="3">
    <source>
        <dbReference type="EMBL" id="EFS00799.1"/>
    </source>
</evidence>
<dbReference type="InterPro" id="IPR023210">
    <property type="entry name" value="NADP_OxRdtase_dom"/>
</dbReference>
<protein>
    <submittedName>
        <fullName evidence="3">Aldo/keto reductase family oxidoreductase</fullName>
    </submittedName>
</protein>
<dbReference type="EMBL" id="ADXJ01000454">
    <property type="protein sequence ID" value="EFS00799.1"/>
    <property type="molecule type" value="Genomic_DNA"/>
</dbReference>
<comment type="caution">
    <text evidence="3">The sequence shown here is derived from an EMBL/GenBank/DDBJ whole genome shotgun (WGS) entry which is preliminary data.</text>
</comment>
<keyword evidence="1" id="KW-0560">Oxidoreductase</keyword>
<dbReference type="GO" id="GO:0005829">
    <property type="term" value="C:cytosol"/>
    <property type="evidence" value="ECO:0007669"/>
    <property type="project" value="TreeGrafter"/>
</dbReference>
<gene>
    <name evidence="3" type="ORF">NT03LS_1032</name>
</gene>
<evidence type="ECO:0000256" key="1">
    <source>
        <dbReference type="ARBA" id="ARBA00023002"/>
    </source>
</evidence>
<dbReference type="HOGENOM" id="CLU_023205_2_0_9"/>
<sequence>MGKIMEKIIVQGNKNEQKIDIACSNLVMGAGDFLRVDNMDFAGALLDQYFAFGGNVFDTARHYRHSEKAIGAWMEMRGNRDNVIIQTKGGHPVREASDVPRVTPEAIYEDISVSLEMLKTDHVELFALHRDNPEVEVGPIMEALHKEVETGRVYAIGLSNWELPRIIEANEYALTHGLTPLSFNSPNFSLAKVNRPRWENCVSANMEMIRWHEKTNLPLFSWSSQAGGFFSGRYTENDKTDTEMVEVYYSDANWERYKRAKELAQKKACTPIQISLAYVLTQSFPTAAVIGPENETELKSSVAAAGIHLSQSEVDWLDLKA</sequence>
<reference evidence="3 4" key="1">
    <citation type="journal article" date="2010" name="Microbiol. Resour. Announc.">
        <title>Comparative genomics of the bacterial genus Listeria: Genome evolution is characterized by limited gene acquisition and limited gene loss.</title>
        <authorList>
            <person name="den Bakker H.C."/>
            <person name="Cummings C.A."/>
            <person name="Ferreira V."/>
            <person name="Vatta P."/>
            <person name="Orsi R.H."/>
            <person name="Degoricija L."/>
            <person name="Barker M."/>
            <person name="Petrauskene O."/>
            <person name="Furtado M.R."/>
            <person name="Wiedmann M."/>
        </authorList>
    </citation>
    <scope>NUCLEOTIDE SEQUENCE [LARGE SCALE GENOMIC DNA]</scope>
    <source>
        <strain evidence="3 4">FSL N1-067</strain>
    </source>
</reference>
<dbReference type="GO" id="GO:0016491">
    <property type="term" value="F:oxidoreductase activity"/>
    <property type="evidence" value="ECO:0007669"/>
    <property type="project" value="UniProtKB-KW"/>
</dbReference>
<dbReference type="InterPro" id="IPR050523">
    <property type="entry name" value="AKR_Detox_Biosynth"/>
</dbReference>
<dbReference type="PATRIC" id="fig|702453.3.peg.824"/>
<dbReference type="PANTHER" id="PTHR43364">
    <property type="entry name" value="NADH-SPECIFIC METHYLGLYOXAL REDUCTASE-RELATED"/>
    <property type="match status" value="1"/>
</dbReference>
<proteinExistence type="predicted"/>
<evidence type="ECO:0000259" key="2">
    <source>
        <dbReference type="Pfam" id="PF00248"/>
    </source>
</evidence>
<dbReference type="SUPFAM" id="SSF51430">
    <property type="entry name" value="NAD(P)-linked oxidoreductase"/>
    <property type="match status" value="1"/>
</dbReference>
<dbReference type="Proteomes" id="UP000004302">
    <property type="component" value="Chromosome"/>
</dbReference>
<accession>E3ZNK6</accession>
<organism evidence="3 4">
    <name type="scientific">Listeria seeligeri FSL N1-067</name>
    <dbReference type="NCBI Taxonomy" id="702453"/>
    <lineage>
        <taxon>Bacteria</taxon>
        <taxon>Bacillati</taxon>
        <taxon>Bacillota</taxon>
        <taxon>Bacilli</taxon>
        <taxon>Bacillales</taxon>
        <taxon>Listeriaceae</taxon>
        <taxon>Listeria</taxon>
    </lineage>
</organism>
<dbReference type="InterPro" id="IPR036812">
    <property type="entry name" value="NAD(P)_OxRdtase_dom_sf"/>
</dbReference>
<dbReference type="AlphaFoldDB" id="E3ZNK6"/>